<accession>A0A183VC26</accession>
<keyword evidence="3" id="KW-1185">Reference proteome</keyword>
<dbReference type="Proteomes" id="UP000050794">
    <property type="component" value="Unassembled WGS sequence"/>
</dbReference>
<feature type="transmembrane region" description="Helical" evidence="1">
    <location>
        <begin position="85"/>
        <end position="108"/>
    </location>
</feature>
<name>A0A183VC26_TOXCA</name>
<dbReference type="AlphaFoldDB" id="A0A183VC26"/>
<keyword evidence="1" id="KW-1133">Transmembrane helix</keyword>
<keyword evidence="1" id="KW-0472">Membrane</keyword>
<dbReference type="EMBL" id="UYWY01025360">
    <property type="protein sequence ID" value="VDM49617.1"/>
    <property type="molecule type" value="Genomic_DNA"/>
</dbReference>
<feature type="transmembrane region" description="Helical" evidence="1">
    <location>
        <begin position="20"/>
        <end position="46"/>
    </location>
</feature>
<dbReference type="WBParaSite" id="TCNE_0001830001-mRNA-1">
    <property type="protein sequence ID" value="TCNE_0001830001-mRNA-1"/>
    <property type="gene ID" value="TCNE_0001830001"/>
</dbReference>
<organism evidence="3 4">
    <name type="scientific">Toxocara canis</name>
    <name type="common">Canine roundworm</name>
    <dbReference type="NCBI Taxonomy" id="6265"/>
    <lineage>
        <taxon>Eukaryota</taxon>
        <taxon>Metazoa</taxon>
        <taxon>Ecdysozoa</taxon>
        <taxon>Nematoda</taxon>
        <taxon>Chromadorea</taxon>
        <taxon>Rhabditida</taxon>
        <taxon>Spirurina</taxon>
        <taxon>Ascaridomorpha</taxon>
        <taxon>Ascaridoidea</taxon>
        <taxon>Toxocaridae</taxon>
        <taxon>Toxocara</taxon>
    </lineage>
</organism>
<reference evidence="2 3" key="2">
    <citation type="submission" date="2018-11" db="EMBL/GenBank/DDBJ databases">
        <authorList>
            <consortium name="Pathogen Informatics"/>
        </authorList>
    </citation>
    <scope>NUCLEOTIDE SEQUENCE [LARGE SCALE GENOMIC DNA]</scope>
</reference>
<sequence length="227" mass="25439">MLTMGDDDLNEHYLYSKAPLWSIYTQLSFDVVMLFAAPTLLVAVVIRKAAYIIYALTRLYLIFTALRIATLSHSIYAFTWKLNNFSLYTASLNMAALVTERVSAVMFARFYEKFCDRIPLYGICLAIVQWGISSIIISLYTDGALSRFTVIAIWFCCHLFASMAIALTAVMFARCPQLRMGMAVSLRCRNAVAPSSYPPRSLNGKTLVVPLEEEGTIYFGALAKAWA</sequence>
<protein>
    <submittedName>
        <fullName evidence="4">MFS_1_like domain-containing protein</fullName>
    </submittedName>
</protein>
<gene>
    <name evidence="2" type="ORF">TCNE_LOCUS18296</name>
</gene>
<reference evidence="4" key="1">
    <citation type="submission" date="2016-06" db="UniProtKB">
        <authorList>
            <consortium name="WormBaseParasite"/>
        </authorList>
    </citation>
    <scope>IDENTIFICATION</scope>
</reference>
<evidence type="ECO:0000313" key="2">
    <source>
        <dbReference type="EMBL" id="VDM49617.1"/>
    </source>
</evidence>
<feature type="transmembrane region" description="Helical" evidence="1">
    <location>
        <begin position="58"/>
        <end position="79"/>
    </location>
</feature>
<evidence type="ECO:0000313" key="3">
    <source>
        <dbReference type="Proteomes" id="UP000050794"/>
    </source>
</evidence>
<keyword evidence="1" id="KW-0812">Transmembrane</keyword>
<proteinExistence type="predicted"/>
<feature type="transmembrane region" description="Helical" evidence="1">
    <location>
        <begin position="152"/>
        <end position="173"/>
    </location>
</feature>
<evidence type="ECO:0000256" key="1">
    <source>
        <dbReference type="SAM" id="Phobius"/>
    </source>
</evidence>
<feature type="transmembrane region" description="Helical" evidence="1">
    <location>
        <begin position="120"/>
        <end position="140"/>
    </location>
</feature>
<evidence type="ECO:0000313" key="4">
    <source>
        <dbReference type="WBParaSite" id="TCNE_0001830001-mRNA-1"/>
    </source>
</evidence>